<evidence type="ECO:0000256" key="1">
    <source>
        <dbReference type="SAM" id="MobiDB-lite"/>
    </source>
</evidence>
<feature type="signal peptide" evidence="2">
    <location>
        <begin position="1"/>
        <end position="20"/>
    </location>
</feature>
<gene>
    <name evidence="3" type="ORF">POL72_25660</name>
</gene>
<evidence type="ECO:0000313" key="4">
    <source>
        <dbReference type="Proteomes" id="UP001217485"/>
    </source>
</evidence>
<accession>A0ABT5C403</accession>
<keyword evidence="4" id="KW-1185">Reference proteome</keyword>
<evidence type="ECO:0000313" key="3">
    <source>
        <dbReference type="EMBL" id="MDC0681152.1"/>
    </source>
</evidence>
<evidence type="ECO:0008006" key="5">
    <source>
        <dbReference type="Google" id="ProtNLM"/>
    </source>
</evidence>
<feature type="chain" id="PRO_5045213943" description="Secreted protein" evidence="2">
    <location>
        <begin position="21"/>
        <end position="227"/>
    </location>
</feature>
<proteinExistence type="predicted"/>
<keyword evidence="2" id="KW-0732">Signal</keyword>
<sequence length="227" mass="23085">MRLHVLIPAALLGLAPLACGGSDPEPNNPSQMQNQYGASTQYPPGQYPPGQYGQPAQPGQYGQPTQQPGQYTPPATTTPTPTQTPTATGTSTGQATPIAPAAVSAATPILTAMAASEVQGMQPEGGAFAGQFQDGQTLEQPFNIQPGKCYSVIGVGLGVQELNLQIVAQPAPMLPPVVLSQDNTTGPNATLGGKGTCFKNPLPVGGPAKAIMTVRGSGLAVAQIYVK</sequence>
<dbReference type="RefSeq" id="WP_272098197.1">
    <property type="nucleotide sequence ID" value="NZ_JAQNDK010000003.1"/>
</dbReference>
<feature type="compositionally biased region" description="Polar residues" evidence="1">
    <location>
        <begin position="28"/>
        <end position="39"/>
    </location>
</feature>
<name>A0ABT5C403_9BACT</name>
<feature type="region of interest" description="Disordered" evidence="1">
    <location>
        <begin position="22"/>
        <end position="95"/>
    </location>
</feature>
<protein>
    <recommendedName>
        <fullName evidence="5">Secreted protein</fullName>
    </recommendedName>
</protein>
<evidence type="ECO:0000256" key="2">
    <source>
        <dbReference type="SAM" id="SignalP"/>
    </source>
</evidence>
<reference evidence="3 4" key="1">
    <citation type="submission" date="2023-01" db="EMBL/GenBank/DDBJ databases">
        <title>Minimal conservation of predation-associated metabolite biosynthetic gene clusters underscores biosynthetic potential of Myxococcota including descriptions for ten novel species: Archangium lansinium sp. nov., Myxococcus landrumus sp. nov., Nannocystis bai.</title>
        <authorList>
            <person name="Ahearne A."/>
            <person name="Stevens C."/>
            <person name="Dowd S."/>
        </authorList>
    </citation>
    <scope>NUCLEOTIDE SEQUENCE [LARGE SCALE GENOMIC DNA]</scope>
    <source>
        <strain evidence="3 4">WIWO2</strain>
    </source>
</reference>
<comment type="caution">
    <text evidence="3">The sequence shown here is derived from an EMBL/GenBank/DDBJ whole genome shotgun (WGS) entry which is preliminary data.</text>
</comment>
<dbReference type="Proteomes" id="UP001217485">
    <property type="component" value="Unassembled WGS sequence"/>
</dbReference>
<dbReference type="EMBL" id="JAQNDK010000003">
    <property type="protein sequence ID" value="MDC0681152.1"/>
    <property type="molecule type" value="Genomic_DNA"/>
</dbReference>
<organism evidence="3 4">
    <name type="scientific">Sorangium atrum</name>
    <dbReference type="NCBI Taxonomy" id="2995308"/>
    <lineage>
        <taxon>Bacteria</taxon>
        <taxon>Pseudomonadati</taxon>
        <taxon>Myxococcota</taxon>
        <taxon>Polyangia</taxon>
        <taxon>Polyangiales</taxon>
        <taxon>Polyangiaceae</taxon>
        <taxon>Sorangium</taxon>
    </lineage>
</organism>
<feature type="compositionally biased region" description="Low complexity" evidence="1">
    <location>
        <begin position="40"/>
        <end position="95"/>
    </location>
</feature>